<feature type="domain" description="FecR protein" evidence="2">
    <location>
        <begin position="128"/>
        <end position="223"/>
    </location>
</feature>
<dbReference type="Gene3D" id="2.60.120.1440">
    <property type="match status" value="1"/>
</dbReference>
<reference evidence="4" key="1">
    <citation type="submission" date="2023-07" db="EMBL/GenBank/DDBJ databases">
        <title>The genome sequence of Rhodocytophaga aerolata KACC 12507.</title>
        <authorList>
            <person name="Zhang X."/>
        </authorList>
    </citation>
    <scope>NUCLEOTIDE SEQUENCE</scope>
    <source>
        <strain evidence="4">KACC 12507</strain>
    </source>
</reference>
<dbReference type="EMBL" id="JAUKPO010000012">
    <property type="protein sequence ID" value="MDO1448574.1"/>
    <property type="molecule type" value="Genomic_DNA"/>
</dbReference>
<evidence type="ECO:0000313" key="4">
    <source>
        <dbReference type="EMBL" id="MDO1448574.1"/>
    </source>
</evidence>
<evidence type="ECO:0000259" key="3">
    <source>
        <dbReference type="Pfam" id="PF16344"/>
    </source>
</evidence>
<keyword evidence="1" id="KW-1133">Transmembrane helix</keyword>
<evidence type="ECO:0000256" key="1">
    <source>
        <dbReference type="SAM" id="Phobius"/>
    </source>
</evidence>
<feature type="domain" description="Protein FecR C-terminal" evidence="3">
    <location>
        <begin position="269"/>
        <end position="336"/>
    </location>
</feature>
<dbReference type="Pfam" id="PF16344">
    <property type="entry name" value="FecR_C"/>
    <property type="match status" value="1"/>
</dbReference>
<gene>
    <name evidence="4" type="ORF">Q0590_20020</name>
</gene>
<dbReference type="RefSeq" id="WP_302039375.1">
    <property type="nucleotide sequence ID" value="NZ_JAUKPO010000012.1"/>
</dbReference>
<dbReference type="InterPro" id="IPR006860">
    <property type="entry name" value="FecR"/>
</dbReference>
<keyword evidence="5" id="KW-1185">Reference proteome</keyword>
<keyword evidence="1" id="KW-0812">Transmembrane</keyword>
<protein>
    <submittedName>
        <fullName evidence="4">FecR domain-containing protein</fullName>
    </submittedName>
</protein>
<sequence length="343" mass="40140">MKYTYYTAEDFILDESFQRWVKHPTPEASLFWENWLTANPHKRDTIEEARQALLELHFTEHTPTEEVYDEVWERINQANTLYDQQQKSKIILYYSLNNWYKVAAVFAGMLLTALVLYYIFNLQKHIEYTTKYGETQNITLPDGSTIILNANSKVSYAPNWTNTSIREVWVEGEAFFSVIHTKTHQKFVVHTTDNFQVEVLGTQFNVYQRKNNTRVVLKEGQVKLNIQQENLEEQVVMKPGELVEVREQIKGYTKKVVNPELFSAWTKNEFIFSETPVSEIITLLEENYGLSVVLKDRSVLKRTITGSVPSENLESLLFALSEALNYRIVQENNQIIFRNKSIK</sequence>
<dbReference type="PANTHER" id="PTHR30273">
    <property type="entry name" value="PERIPLASMIC SIGNAL SENSOR AND SIGMA FACTOR ACTIVATOR FECR-RELATED"/>
    <property type="match status" value="1"/>
</dbReference>
<dbReference type="PIRSF" id="PIRSF018266">
    <property type="entry name" value="FecR"/>
    <property type="match status" value="1"/>
</dbReference>
<keyword evidence="1" id="KW-0472">Membrane</keyword>
<dbReference type="Proteomes" id="UP001168528">
    <property type="component" value="Unassembled WGS sequence"/>
</dbReference>
<dbReference type="Pfam" id="PF04773">
    <property type="entry name" value="FecR"/>
    <property type="match status" value="1"/>
</dbReference>
<accession>A0ABT8R912</accession>
<comment type="caution">
    <text evidence="4">The sequence shown here is derived from an EMBL/GenBank/DDBJ whole genome shotgun (WGS) entry which is preliminary data.</text>
</comment>
<evidence type="ECO:0000259" key="2">
    <source>
        <dbReference type="Pfam" id="PF04773"/>
    </source>
</evidence>
<dbReference type="InterPro" id="IPR032508">
    <property type="entry name" value="FecR_C"/>
</dbReference>
<name>A0ABT8R912_9BACT</name>
<dbReference type="InterPro" id="IPR012373">
    <property type="entry name" value="Ferrdict_sens_TM"/>
</dbReference>
<dbReference type="Gene3D" id="3.55.50.30">
    <property type="match status" value="1"/>
</dbReference>
<feature type="transmembrane region" description="Helical" evidence="1">
    <location>
        <begin position="99"/>
        <end position="120"/>
    </location>
</feature>
<organism evidence="4 5">
    <name type="scientific">Rhodocytophaga aerolata</name>
    <dbReference type="NCBI Taxonomy" id="455078"/>
    <lineage>
        <taxon>Bacteria</taxon>
        <taxon>Pseudomonadati</taxon>
        <taxon>Bacteroidota</taxon>
        <taxon>Cytophagia</taxon>
        <taxon>Cytophagales</taxon>
        <taxon>Rhodocytophagaceae</taxon>
        <taxon>Rhodocytophaga</taxon>
    </lineage>
</organism>
<proteinExistence type="predicted"/>
<dbReference type="PANTHER" id="PTHR30273:SF2">
    <property type="entry name" value="PROTEIN FECR"/>
    <property type="match status" value="1"/>
</dbReference>
<evidence type="ECO:0000313" key="5">
    <source>
        <dbReference type="Proteomes" id="UP001168528"/>
    </source>
</evidence>